<sequence length="141" mass="15757">MEEWGPTSGDGGLVFDGSARCRNPPPNTLDTSPFSEEKAYHNLRATTGHGRRRVVPRRISRERKRTSGPTPRQEAGTSLTCLVARPGHQIRRTSSPWMCVDQSNAKRAMISWSLFLLGVFVATTSHFVFSYAPTYRVYDVG</sequence>
<evidence type="ECO:0000313" key="3">
    <source>
        <dbReference type="EMBL" id="RRT31732.1"/>
    </source>
</evidence>
<feature type="compositionally biased region" description="Basic residues" evidence="1">
    <location>
        <begin position="49"/>
        <end position="66"/>
    </location>
</feature>
<evidence type="ECO:0000256" key="1">
    <source>
        <dbReference type="SAM" id="MobiDB-lite"/>
    </source>
</evidence>
<accession>A0A426WYE4</accession>
<dbReference type="EMBL" id="AMZH03036406">
    <property type="protein sequence ID" value="RRT31732.1"/>
    <property type="molecule type" value="Genomic_DNA"/>
</dbReference>
<name>A0A426WYE4_ENSVE</name>
<organism evidence="3 4">
    <name type="scientific">Ensete ventricosum</name>
    <name type="common">Abyssinian banana</name>
    <name type="synonym">Musa ensete</name>
    <dbReference type="NCBI Taxonomy" id="4639"/>
    <lineage>
        <taxon>Eukaryota</taxon>
        <taxon>Viridiplantae</taxon>
        <taxon>Streptophyta</taxon>
        <taxon>Embryophyta</taxon>
        <taxon>Tracheophyta</taxon>
        <taxon>Spermatophyta</taxon>
        <taxon>Magnoliopsida</taxon>
        <taxon>Liliopsida</taxon>
        <taxon>Zingiberales</taxon>
        <taxon>Musaceae</taxon>
        <taxon>Ensete</taxon>
    </lineage>
</organism>
<protein>
    <submittedName>
        <fullName evidence="3">Uncharacterized protein</fullName>
    </submittedName>
</protein>
<feature type="region of interest" description="Disordered" evidence="1">
    <location>
        <begin position="1"/>
        <end position="78"/>
    </location>
</feature>
<evidence type="ECO:0000256" key="2">
    <source>
        <dbReference type="SAM" id="Phobius"/>
    </source>
</evidence>
<evidence type="ECO:0000313" key="4">
    <source>
        <dbReference type="Proteomes" id="UP000287651"/>
    </source>
</evidence>
<feature type="transmembrane region" description="Helical" evidence="2">
    <location>
        <begin position="112"/>
        <end position="132"/>
    </location>
</feature>
<feature type="compositionally biased region" description="Polar residues" evidence="1">
    <location>
        <begin position="67"/>
        <end position="78"/>
    </location>
</feature>
<proteinExistence type="predicted"/>
<dbReference type="AlphaFoldDB" id="A0A426WYE4"/>
<reference evidence="3 4" key="1">
    <citation type="journal article" date="2014" name="Agronomy (Basel)">
        <title>A Draft Genome Sequence for Ensete ventricosum, the Drought-Tolerant Tree Against Hunger.</title>
        <authorList>
            <person name="Harrison J."/>
            <person name="Moore K.A."/>
            <person name="Paszkiewicz K."/>
            <person name="Jones T."/>
            <person name="Grant M."/>
            <person name="Ambacheew D."/>
            <person name="Muzemil S."/>
            <person name="Studholme D.J."/>
        </authorList>
    </citation>
    <scope>NUCLEOTIDE SEQUENCE [LARGE SCALE GENOMIC DNA]</scope>
</reference>
<keyword evidence="2" id="KW-0812">Transmembrane</keyword>
<keyword evidence="2" id="KW-1133">Transmembrane helix</keyword>
<keyword evidence="2" id="KW-0472">Membrane</keyword>
<dbReference type="Proteomes" id="UP000287651">
    <property type="component" value="Unassembled WGS sequence"/>
</dbReference>
<gene>
    <name evidence="3" type="ORF">B296_00056994</name>
</gene>
<comment type="caution">
    <text evidence="3">The sequence shown here is derived from an EMBL/GenBank/DDBJ whole genome shotgun (WGS) entry which is preliminary data.</text>
</comment>